<feature type="region of interest" description="Disordered" evidence="1">
    <location>
        <begin position="212"/>
        <end position="288"/>
    </location>
</feature>
<feature type="compositionally biased region" description="Basic residues" evidence="1">
    <location>
        <begin position="272"/>
        <end position="288"/>
    </location>
</feature>
<reference evidence="2" key="1">
    <citation type="submission" date="2020-02" db="EMBL/GenBank/DDBJ databases">
        <authorList>
            <person name="Meier V. D."/>
        </authorList>
    </citation>
    <scope>NUCLEOTIDE SEQUENCE</scope>
    <source>
        <strain evidence="2">AVDCRST_MAG06</strain>
    </source>
</reference>
<evidence type="ECO:0000256" key="1">
    <source>
        <dbReference type="SAM" id="MobiDB-lite"/>
    </source>
</evidence>
<feature type="non-terminal residue" evidence="2">
    <location>
        <position position="288"/>
    </location>
</feature>
<accession>A0A6J4NHB1</accession>
<name>A0A6J4NHB1_9ACTN</name>
<feature type="region of interest" description="Disordered" evidence="1">
    <location>
        <begin position="1"/>
        <end position="195"/>
    </location>
</feature>
<feature type="compositionally biased region" description="Basic residues" evidence="1">
    <location>
        <begin position="112"/>
        <end position="136"/>
    </location>
</feature>
<sequence>ERPARTHPAVVRRAPARPPVAAARGRRVVGARLGADAAADPGGPRAARPRGVAPALAAAGGPGRRARRRGRARVGTPGIPPPRAAPARRGPGRRRAPRGRGAGVVRRPDRAPRRRRLHGRRGGQLRVRATPRRARHERATGPRPHPRRRRAATGVDHPRGARRRDGRAPRRRGHGGHLGGRRHGARRPGLHGGPAAVRGLSRGGAVQLARARLPDVRRPATPRAGLGRHRPPVPRPPPGRAARQRRARAPLAPRRGVARGGTAAALPDVPGRRRPGGAAHRGHLRPAL</sequence>
<dbReference type="GO" id="GO:0016798">
    <property type="term" value="F:hydrolase activity, acting on glycosyl bonds"/>
    <property type="evidence" value="ECO:0007669"/>
    <property type="project" value="UniProtKB-KW"/>
</dbReference>
<protein>
    <submittedName>
        <fullName evidence="2">A/G-specific adenine glycosylase</fullName>
        <ecNumber evidence="2">3.2.2.-</ecNumber>
    </submittedName>
</protein>
<gene>
    <name evidence="2" type="ORF">AVDCRST_MAG06-1211</name>
</gene>
<feature type="compositionally biased region" description="Low complexity" evidence="1">
    <location>
        <begin position="1"/>
        <end position="23"/>
    </location>
</feature>
<keyword evidence="2" id="KW-0326">Glycosidase</keyword>
<feature type="compositionally biased region" description="Low complexity" evidence="1">
    <location>
        <begin position="30"/>
        <end position="59"/>
    </location>
</feature>
<proteinExistence type="predicted"/>
<organism evidence="2">
    <name type="scientific">uncultured Nocardioides sp</name>
    <dbReference type="NCBI Taxonomy" id="198441"/>
    <lineage>
        <taxon>Bacteria</taxon>
        <taxon>Bacillati</taxon>
        <taxon>Actinomycetota</taxon>
        <taxon>Actinomycetes</taxon>
        <taxon>Propionibacteriales</taxon>
        <taxon>Nocardioidaceae</taxon>
        <taxon>Nocardioides</taxon>
        <taxon>environmental samples</taxon>
    </lineage>
</organism>
<dbReference type="AlphaFoldDB" id="A0A6J4NHB1"/>
<evidence type="ECO:0000313" key="2">
    <source>
        <dbReference type="EMBL" id="CAA9385050.1"/>
    </source>
</evidence>
<feature type="compositionally biased region" description="Low complexity" evidence="1">
    <location>
        <begin position="249"/>
        <end position="265"/>
    </location>
</feature>
<dbReference type="EMBL" id="CADCUP010000083">
    <property type="protein sequence ID" value="CAA9385050.1"/>
    <property type="molecule type" value="Genomic_DNA"/>
</dbReference>
<dbReference type="EC" id="3.2.2.-" evidence="2"/>
<keyword evidence="2" id="KW-0378">Hydrolase</keyword>
<feature type="compositionally biased region" description="Basic residues" evidence="1">
    <location>
        <begin position="160"/>
        <end position="189"/>
    </location>
</feature>
<feature type="non-terminal residue" evidence="2">
    <location>
        <position position="1"/>
    </location>
</feature>